<name>A0A951PCG9_9CYAN</name>
<dbReference type="Proteomes" id="UP000707356">
    <property type="component" value="Unassembled WGS sequence"/>
</dbReference>
<comment type="caution">
    <text evidence="1">The sequence shown here is derived from an EMBL/GenBank/DDBJ whole genome shotgun (WGS) entry which is preliminary data.</text>
</comment>
<dbReference type="AlphaFoldDB" id="A0A951PCG9"/>
<evidence type="ECO:0000313" key="2">
    <source>
        <dbReference type="Proteomes" id="UP000707356"/>
    </source>
</evidence>
<sequence>MGCEGLGQRISVKVSARTSARTSARISASAAVAITAGITAGIALTTACAPVAPLIPAREPARQIQIQQSWQLQAGDQVKEYRIAAGLGDISIALQGGKVYAPFTGRVQPNLIDCVLFSTPEVPAYLFRLCGLSQPRLGTIQQGEPIGSGEYLHFAMLRKLPEGNWTIVEPSRSMLEKILSKP</sequence>
<organism evidence="1 2">
    <name type="scientific">Pegethrix bostrychoides GSE-TBD4-15B</name>
    <dbReference type="NCBI Taxonomy" id="2839662"/>
    <lineage>
        <taxon>Bacteria</taxon>
        <taxon>Bacillati</taxon>
        <taxon>Cyanobacteriota</taxon>
        <taxon>Cyanophyceae</taxon>
        <taxon>Oculatellales</taxon>
        <taxon>Oculatellaceae</taxon>
        <taxon>Pegethrix</taxon>
    </lineage>
</organism>
<accession>A0A951PCG9</accession>
<reference evidence="1" key="2">
    <citation type="journal article" date="2022" name="Microbiol. Resour. Announc.">
        <title>Metagenome Sequencing to Explore Phylogenomics of Terrestrial Cyanobacteria.</title>
        <authorList>
            <person name="Ward R.D."/>
            <person name="Stajich J.E."/>
            <person name="Johansen J.R."/>
            <person name="Huntemann M."/>
            <person name="Clum A."/>
            <person name="Foster B."/>
            <person name="Foster B."/>
            <person name="Roux S."/>
            <person name="Palaniappan K."/>
            <person name="Varghese N."/>
            <person name="Mukherjee S."/>
            <person name="Reddy T.B.K."/>
            <person name="Daum C."/>
            <person name="Copeland A."/>
            <person name="Chen I.A."/>
            <person name="Ivanova N.N."/>
            <person name="Kyrpides N.C."/>
            <person name="Shapiro N."/>
            <person name="Eloe-Fadrosh E.A."/>
            <person name="Pietrasiak N."/>
        </authorList>
    </citation>
    <scope>NUCLEOTIDE SEQUENCE</scope>
    <source>
        <strain evidence="1">GSE-TBD4-15B</strain>
    </source>
</reference>
<gene>
    <name evidence="1" type="ORF">KME07_17135</name>
</gene>
<evidence type="ECO:0000313" key="1">
    <source>
        <dbReference type="EMBL" id="MBW4467152.1"/>
    </source>
</evidence>
<protein>
    <submittedName>
        <fullName evidence="1">Uncharacterized protein</fullName>
    </submittedName>
</protein>
<reference evidence="1" key="1">
    <citation type="submission" date="2021-05" db="EMBL/GenBank/DDBJ databases">
        <authorList>
            <person name="Pietrasiak N."/>
            <person name="Ward R."/>
            <person name="Stajich J.E."/>
            <person name="Kurbessoian T."/>
        </authorList>
    </citation>
    <scope>NUCLEOTIDE SEQUENCE</scope>
    <source>
        <strain evidence="1">GSE-TBD4-15B</strain>
    </source>
</reference>
<proteinExistence type="predicted"/>
<dbReference type="EMBL" id="JAHHHV010000074">
    <property type="protein sequence ID" value="MBW4467152.1"/>
    <property type="molecule type" value="Genomic_DNA"/>
</dbReference>